<dbReference type="GO" id="GO:0005737">
    <property type="term" value="C:cytoplasm"/>
    <property type="evidence" value="ECO:0007669"/>
    <property type="project" value="InterPro"/>
</dbReference>
<dbReference type="InterPro" id="IPR010286">
    <property type="entry name" value="METTL16/RlmF"/>
</dbReference>
<proteinExistence type="inferred from homology"/>
<dbReference type="NCBIfam" id="NF008725">
    <property type="entry name" value="PRK11727.1"/>
    <property type="match status" value="1"/>
</dbReference>
<dbReference type="CDD" id="cd02440">
    <property type="entry name" value="AdoMet_MTases"/>
    <property type="match status" value="1"/>
</dbReference>
<evidence type="ECO:0000313" key="7">
    <source>
        <dbReference type="EMBL" id="BDU74130.1"/>
    </source>
</evidence>
<keyword evidence="8" id="KW-1185">Reference proteome</keyword>
<keyword evidence="2" id="KW-0698">rRNA processing</keyword>
<dbReference type="Gene3D" id="3.40.50.150">
    <property type="entry name" value="Vaccinia Virus protein VP39"/>
    <property type="match status" value="1"/>
</dbReference>
<protein>
    <submittedName>
        <fullName evidence="7">Ribosomal RNA large subunit methyltransferase F</fullName>
    </submittedName>
</protein>
<keyword evidence="5" id="KW-0949">S-adenosyl-L-methionine</keyword>
<reference evidence="8" key="1">
    <citation type="journal article" date="2023" name="Int. J. Syst. Evol. Microbiol.">
        <title>Mesoterricola silvestris gen. nov., sp. nov., Mesoterricola sediminis sp. nov., Geothrix oryzae sp. nov., Geothrix edaphica sp. nov., Geothrix rubra sp. nov., and Geothrix limicola sp. nov., six novel members of Acidobacteriota isolated from soils.</title>
        <authorList>
            <person name="Itoh H."/>
            <person name="Sugisawa Y."/>
            <person name="Mise K."/>
            <person name="Xu Z."/>
            <person name="Kuniyasu M."/>
            <person name="Ushijima N."/>
            <person name="Kawano K."/>
            <person name="Kobayashi E."/>
            <person name="Shiratori Y."/>
            <person name="Masuda Y."/>
            <person name="Senoo K."/>
        </authorList>
    </citation>
    <scope>NUCLEOTIDE SEQUENCE [LARGE SCALE GENOMIC DNA]</scope>
    <source>
        <strain evidence="8">W79</strain>
    </source>
</reference>
<dbReference type="AlphaFoldDB" id="A0AA48GTM2"/>
<dbReference type="Proteomes" id="UP001238179">
    <property type="component" value="Chromosome"/>
</dbReference>
<dbReference type="InterPro" id="IPR016909">
    <property type="entry name" value="rRNA_lsu_MeTfrase_F"/>
</dbReference>
<evidence type="ECO:0000256" key="5">
    <source>
        <dbReference type="ARBA" id="ARBA00022691"/>
    </source>
</evidence>
<evidence type="ECO:0000256" key="6">
    <source>
        <dbReference type="SAM" id="MobiDB-lite"/>
    </source>
</evidence>
<evidence type="ECO:0000256" key="4">
    <source>
        <dbReference type="ARBA" id="ARBA00022679"/>
    </source>
</evidence>
<gene>
    <name evidence="7" type="primary">rlmF</name>
    <name evidence="7" type="ORF">METEAL_33040</name>
</gene>
<dbReference type="GO" id="GO:0052907">
    <property type="term" value="F:23S rRNA (adenine(1618)-N(6))-methyltransferase activity"/>
    <property type="evidence" value="ECO:0007669"/>
    <property type="project" value="TreeGrafter"/>
</dbReference>
<dbReference type="PANTHER" id="PTHR13393">
    <property type="entry name" value="SAM-DEPENDENT METHYLTRANSFERASE"/>
    <property type="match status" value="1"/>
</dbReference>
<evidence type="ECO:0000256" key="2">
    <source>
        <dbReference type="ARBA" id="ARBA00022552"/>
    </source>
</evidence>
<keyword evidence="1" id="KW-0963">Cytoplasm</keyword>
<name>A0AA48GTM2_9BACT</name>
<dbReference type="GO" id="GO:0070475">
    <property type="term" value="P:rRNA base methylation"/>
    <property type="evidence" value="ECO:0007669"/>
    <property type="project" value="TreeGrafter"/>
</dbReference>
<evidence type="ECO:0000256" key="3">
    <source>
        <dbReference type="ARBA" id="ARBA00022603"/>
    </source>
</evidence>
<evidence type="ECO:0000313" key="8">
    <source>
        <dbReference type="Proteomes" id="UP001238179"/>
    </source>
</evidence>
<dbReference type="PANTHER" id="PTHR13393:SF0">
    <property type="entry name" value="RNA N6-ADENOSINE-METHYLTRANSFERASE METTL16"/>
    <property type="match status" value="1"/>
</dbReference>
<keyword evidence="4" id="KW-0808">Transferase</keyword>
<dbReference type="Pfam" id="PF05971">
    <property type="entry name" value="Methyltransf_10"/>
    <property type="match status" value="1"/>
</dbReference>
<organism evidence="7 8">
    <name type="scientific">Mesoterricola silvestris</name>
    <dbReference type="NCBI Taxonomy" id="2927979"/>
    <lineage>
        <taxon>Bacteria</taxon>
        <taxon>Pseudomonadati</taxon>
        <taxon>Acidobacteriota</taxon>
        <taxon>Holophagae</taxon>
        <taxon>Holophagales</taxon>
        <taxon>Holophagaceae</taxon>
        <taxon>Mesoterricola</taxon>
    </lineage>
</organism>
<dbReference type="PIRSF" id="PIRSF029038">
    <property type="entry name" value="Mtase_YbiN_prd"/>
    <property type="match status" value="1"/>
</dbReference>
<accession>A0AA48GTM2</accession>
<dbReference type="KEGG" id="msil:METEAL_33040"/>
<evidence type="ECO:0000256" key="1">
    <source>
        <dbReference type="ARBA" id="ARBA00022490"/>
    </source>
</evidence>
<dbReference type="EMBL" id="AP027080">
    <property type="protein sequence ID" value="BDU74130.1"/>
    <property type="molecule type" value="Genomic_DNA"/>
</dbReference>
<dbReference type="SUPFAM" id="SSF53335">
    <property type="entry name" value="S-adenosyl-L-methionine-dependent methyltransferases"/>
    <property type="match status" value="1"/>
</dbReference>
<dbReference type="InterPro" id="IPR029063">
    <property type="entry name" value="SAM-dependent_MTases_sf"/>
</dbReference>
<keyword evidence="3 7" id="KW-0489">Methyltransferase</keyword>
<dbReference type="HAMAP" id="MF_01848">
    <property type="entry name" value="23SrRNA_methyltr_F"/>
    <property type="match status" value="1"/>
</dbReference>
<sequence>MAKQPPPGTGAKPGLHPRNPHRGRYDIPALLAVCPELAPFLRPNPSGEPTVDFTDPAAVRTLNRALLASVYGVRHWDLPPGYLCPPVPGRADYIHHLADLLATDGLPPRGPATRVLDVGVGAGAIYPLLGHRSYGWSFLGTDIDPGALASSRAILAANPDLEGAIQLRLQKDPARILAGVLLPGETFAASLCNPPFHGSPAEAREGTQRKWRNLGRPGAPVLNFGGRAGELWCEGGEVAFLSRLIEESAAAPQACRWFTSLLSKSSNLPPIQAALRKARAPHVRILEMAQGQKRSRIVAWSFQEPGR</sequence>
<feature type="region of interest" description="Disordered" evidence="6">
    <location>
        <begin position="1"/>
        <end position="21"/>
    </location>
</feature>